<dbReference type="PANTHER" id="PTHR42891">
    <property type="entry name" value="D-GLYCERO-BETA-D-MANNO-HEPTOSE-1,7-BISPHOSPHATE 7-PHOSPHATASE"/>
    <property type="match status" value="1"/>
</dbReference>
<evidence type="ECO:0000256" key="5">
    <source>
        <dbReference type="ARBA" id="ARBA00022801"/>
    </source>
</evidence>
<sequence length="187" mass="19998">MIAGVFLDRDGVLNRERPDYVKGWDEFQWLPGVMPALARLAKLGCPIAVLTNQSAIARGLVSTATVAAIHRRMQAEVAAAGGRIDAFFVCPHHPDDGCDCRKPKPGLLRQAAAHFQLDLAQCVFIGDSITDAQAAYAVYCASVLVQSGRQGPNLPSLLPPALQDVPIVPDLAAAVAWLFDKESVAIE</sequence>
<comment type="caution">
    <text evidence="8">The sequence shown here is derived from an EMBL/GenBank/DDBJ whole genome shotgun (WGS) entry which is preliminary data.</text>
</comment>
<keyword evidence="6" id="KW-0119">Carbohydrate metabolism</keyword>
<comment type="subcellular location">
    <subcellularLocation>
        <location evidence="1">Cytoplasm</location>
    </subcellularLocation>
</comment>
<dbReference type="PANTHER" id="PTHR42891:SF1">
    <property type="entry name" value="D-GLYCERO-BETA-D-MANNO-HEPTOSE-1,7-BISPHOSPHATE 7-PHOSPHATASE"/>
    <property type="match status" value="1"/>
</dbReference>
<dbReference type="RefSeq" id="WP_141610337.1">
    <property type="nucleotide sequence ID" value="NZ_VIGC02000013.1"/>
</dbReference>
<gene>
    <name evidence="8" type="primary">gmhB</name>
    <name evidence="8" type="ORF">FKZ61_11795</name>
</gene>
<dbReference type="SUPFAM" id="SSF56784">
    <property type="entry name" value="HAD-like"/>
    <property type="match status" value="1"/>
</dbReference>
<dbReference type="CDD" id="cd07503">
    <property type="entry name" value="HAD_HisB-N"/>
    <property type="match status" value="1"/>
</dbReference>
<keyword evidence="5 8" id="KW-0378">Hydrolase</keyword>
<dbReference type="OrthoDB" id="9801899at2"/>
<dbReference type="NCBIfam" id="NF006506">
    <property type="entry name" value="PRK08942.1"/>
    <property type="match status" value="1"/>
</dbReference>
<evidence type="ECO:0000313" key="8">
    <source>
        <dbReference type="EMBL" id="TQE95518.1"/>
    </source>
</evidence>
<dbReference type="InterPro" id="IPR036412">
    <property type="entry name" value="HAD-like_sf"/>
</dbReference>
<evidence type="ECO:0000256" key="4">
    <source>
        <dbReference type="ARBA" id="ARBA00022723"/>
    </source>
</evidence>
<evidence type="ECO:0000256" key="7">
    <source>
        <dbReference type="ARBA" id="ARBA00031828"/>
    </source>
</evidence>
<dbReference type="InParanoid" id="A0A540VFJ8"/>
<dbReference type="NCBIfam" id="TIGR01656">
    <property type="entry name" value="Histidinol-ppas"/>
    <property type="match status" value="1"/>
</dbReference>
<name>A0A540VFJ8_9CHLR</name>
<reference evidence="8 9" key="1">
    <citation type="submission" date="2019-06" db="EMBL/GenBank/DDBJ databases">
        <title>Genome sequence of Litorilinea aerophila BAA-2444.</title>
        <authorList>
            <person name="Maclea K.S."/>
            <person name="Maurais E.G."/>
            <person name="Iannazzi L.C."/>
        </authorList>
    </citation>
    <scope>NUCLEOTIDE SEQUENCE [LARGE SCALE GENOMIC DNA]</scope>
    <source>
        <strain evidence="8 9">ATCC BAA-2444</strain>
    </source>
</reference>
<dbReference type="InterPro" id="IPR023214">
    <property type="entry name" value="HAD_sf"/>
</dbReference>
<dbReference type="AlphaFoldDB" id="A0A540VFJ8"/>
<comment type="similarity">
    <text evidence="2">Belongs to the GmhB family.</text>
</comment>
<keyword evidence="3" id="KW-0963">Cytoplasm</keyword>
<evidence type="ECO:0000256" key="3">
    <source>
        <dbReference type="ARBA" id="ARBA00022490"/>
    </source>
</evidence>
<evidence type="ECO:0000256" key="2">
    <source>
        <dbReference type="ARBA" id="ARBA00005628"/>
    </source>
</evidence>
<dbReference type="GO" id="GO:0046872">
    <property type="term" value="F:metal ion binding"/>
    <property type="evidence" value="ECO:0007669"/>
    <property type="project" value="UniProtKB-KW"/>
</dbReference>
<keyword evidence="9" id="KW-1185">Reference proteome</keyword>
<evidence type="ECO:0000313" key="9">
    <source>
        <dbReference type="Proteomes" id="UP000317371"/>
    </source>
</evidence>
<dbReference type="GO" id="GO:0005737">
    <property type="term" value="C:cytoplasm"/>
    <property type="evidence" value="ECO:0007669"/>
    <property type="project" value="UniProtKB-SubCell"/>
</dbReference>
<keyword evidence="4" id="KW-0479">Metal-binding</keyword>
<evidence type="ECO:0000256" key="1">
    <source>
        <dbReference type="ARBA" id="ARBA00004496"/>
    </source>
</evidence>
<dbReference type="NCBIfam" id="TIGR01662">
    <property type="entry name" value="HAD-SF-IIIA"/>
    <property type="match status" value="1"/>
</dbReference>
<dbReference type="InterPro" id="IPR004446">
    <property type="entry name" value="Heptose_bisP_phosphatase"/>
</dbReference>
<dbReference type="Proteomes" id="UP000317371">
    <property type="component" value="Unassembled WGS sequence"/>
</dbReference>
<evidence type="ECO:0000256" key="6">
    <source>
        <dbReference type="ARBA" id="ARBA00023277"/>
    </source>
</evidence>
<organism evidence="8 9">
    <name type="scientific">Litorilinea aerophila</name>
    <dbReference type="NCBI Taxonomy" id="1204385"/>
    <lineage>
        <taxon>Bacteria</taxon>
        <taxon>Bacillati</taxon>
        <taxon>Chloroflexota</taxon>
        <taxon>Caldilineae</taxon>
        <taxon>Caldilineales</taxon>
        <taxon>Caldilineaceae</taxon>
        <taxon>Litorilinea</taxon>
    </lineage>
</organism>
<dbReference type="EMBL" id="VIGC01000013">
    <property type="protein sequence ID" value="TQE95518.1"/>
    <property type="molecule type" value="Genomic_DNA"/>
</dbReference>
<dbReference type="Pfam" id="PF00702">
    <property type="entry name" value="Hydrolase"/>
    <property type="match status" value="1"/>
</dbReference>
<dbReference type="InterPro" id="IPR006549">
    <property type="entry name" value="HAD-SF_hydro_IIIA"/>
</dbReference>
<dbReference type="InterPro" id="IPR006543">
    <property type="entry name" value="Histidinol-phos"/>
</dbReference>
<dbReference type="Gene3D" id="3.40.50.1000">
    <property type="entry name" value="HAD superfamily/HAD-like"/>
    <property type="match status" value="1"/>
</dbReference>
<accession>A0A540VFJ8</accession>
<proteinExistence type="inferred from homology"/>
<protein>
    <recommendedName>
        <fullName evidence="7">D,D-heptose 1,7-bisphosphate phosphatase</fullName>
    </recommendedName>
</protein>
<dbReference type="GO" id="GO:0016791">
    <property type="term" value="F:phosphatase activity"/>
    <property type="evidence" value="ECO:0007669"/>
    <property type="project" value="InterPro"/>
</dbReference>
<dbReference type="GO" id="GO:0005975">
    <property type="term" value="P:carbohydrate metabolic process"/>
    <property type="evidence" value="ECO:0007669"/>
    <property type="project" value="InterPro"/>
</dbReference>